<dbReference type="GO" id="GO:0005886">
    <property type="term" value="C:plasma membrane"/>
    <property type="evidence" value="ECO:0007669"/>
    <property type="project" value="TreeGrafter"/>
</dbReference>
<evidence type="ECO:0000313" key="5">
    <source>
        <dbReference type="EMBL" id="MBA6061064.1"/>
    </source>
</evidence>
<dbReference type="Proteomes" id="UP000556620">
    <property type="component" value="Unassembled WGS sequence"/>
</dbReference>
<dbReference type="InterPro" id="IPR027417">
    <property type="entry name" value="P-loop_NTPase"/>
</dbReference>
<dbReference type="PANTHER" id="PTHR30258:SF2">
    <property type="entry name" value="COMG OPERON PROTEIN 1"/>
    <property type="match status" value="1"/>
</dbReference>
<dbReference type="SUPFAM" id="SSF52540">
    <property type="entry name" value="P-loop containing nucleoside triphosphate hydrolases"/>
    <property type="match status" value="1"/>
</dbReference>
<dbReference type="Pfam" id="PF00437">
    <property type="entry name" value="T2SSE"/>
    <property type="match status" value="1"/>
</dbReference>
<dbReference type="InterPro" id="IPR001482">
    <property type="entry name" value="T2SS/T4SS_dom"/>
</dbReference>
<reference evidence="5 6" key="1">
    <citation type="submission" date="2020-07" db="EMBL/GenBank/DDBJ databases">
        <title>Diversity of carbapenemase encoding genes among Pseudomonas putida group clinical isolates in a tertiary Brazilian hospital.</title>
        <authorList>
            <person name="Alberto-Lei F."/>
            <person name="Nodari C.S."/>
            <person name="Streling A.P."/>
            <person name="Paulino J.T."/>
            <person name="Bessa-Neto F.O."/>
            <person name="Cayo R."/>
            <person name="Gales A.C."/>
        </authorList>
    </citation>
    <scope>NUCLEOTIDE SEQUENCE [LARGE SCALE GENOMIC DNA]</scope>
    <source>
        <strain evidence="5 6">14535</strain>
    </source>
</reference>
<gene>
    <name evidence="5" type="ORF">H4C44_17980</name>
</gene>
<dbReference type="InterPro" id="IPR003593">
    <property type="entry name" value="AAA+_ATPase"/>
</dbReference>
<organism evidence="5 6">
    <name type="scientific">Pseudomonas juntendi</name>
    <dbReference type="NCBI Taxonomy" id="2666183"/>
    <lineage>
        <taxon>Bacteria</taxon>
        <taxon>Pseudomonadati</taxon>
        <taxon>Pseudomonadota</taxon>
        <taxon>Gammaproteobacteria</taxon>
        <taxon>Pseudomonadales</taxon>
        <taxon>Pseudomonadaceae</taxon>
        <taxon>Pseudomonas</taxon>
    </lineage>
</organism>
<evidence type="ECO:0000256" key="2">
    <source>
        <dbReference type="ARBA" id="ARBA00022741"/>
    </source>
</evidence>
<proteinExistence type="inferred from homology"/>
<feature type="domain" description="Bacterial type II secretion system protein E" evidence="4">
    <location>
        <begin position="218"/>
        <end position="232"/>
    </location>
</feature>
<comment type="caution">
    <text evidence="5">The sequence shown here is derived from an EMBL/GenBank/DDBJ whole genome shotgun (WGS) entry which is preliminary data.</text>
</comment>
<dbReference type="Gene3D" id="3.40.50.300">
    <property type="entry name" value="P-loop containing nucleotide triphosphate hydrolases"/>
    <property type="match status" value="1"/>
</dbReference>
<sequence>MTVAKEPDLFIYNSPADKPAATYLNDLFRMAAENKVPDIHFQWVQGHVHIQLRQDGQLRHFETVEPAMGKMIDTKIRSRATMDLSQHQIPLDGRIGLRYPGLELEVRVSLVPSHNGQKIVCRLLDQENASMSLDRIRMPPLVEHAFREMINEPQGLILVTGPTGSGKTTTLYAALNAINDGTLNICTIEHPVEYVVKGFVQINVTPQLSFALGLRALLRQDPDVILIGEIRDQETAQIAIQAANTGHLVFATLHSNSAAQAVPRIVDLGVDAQTLASVLIGVIAQRLVQTLRTDIEHEWLPINDVERMWLKKNGLPPVTGNIPFAPSKDSFSGKCPIIELIRSDRSVRAAIIGGGGEMAVLNAAARQSQFDTLGQSAVRMVTDGLTTLGRVRTLIKDDSVKPAVRRIGDVLIAQGLITFTQANQAAELQLRCTIEGKVKKFGQALIDLALVSQDDVVNALGYTEGAVEFLNELAATRKINFRALKDTVELWRTERNQESIFDMLIEQNLISKESLYEEVYCADGYGSPAGNSSPLLSTGVAAVAAV</sequence>
<evidence type="ECO:0000259" key="4">
    <source>
        <dbReference type="PROSITE" id="PS00662"/>
    </source>
</evidence>
<dbReference type="GO" id="GO:0016887">
    <property type="term" value="F:ATP hydrolysis activity"/>
    <property type="evidence" value="ECO:0007669"/>
    <property type="project" value="TreeGrafter"/>
</dbReference>
<evidence type="ECO:0000313" key="6">
    <source>
        <dbReference type="Proteomes" id="UP000556620"/>
    </source>
</evidence>
<dbReference type="SMART" id="SM00382">
    <property type="entry name" value="AAA"/>
    <property type="match status" value="1"/>
</dbReference>
<dbReference type="EMBL" id="JACGCU010000033">
    <property type="protein sequence ID" value="MBA6061064.1"/>
    <property type="molecule type" value="Genomic_DNA"/>
</dbReference>
<keyword evidence="2" id="KW-0547">Nucleotide-binding</keyword>
<dbReference type="PROSITE" id="PS00662">
    <property type="entry name" value="T2SP_E"/>
    <property type="match status" value="1"/>
</dbReference>
<dbReference type="CDD" id="cd01129">
    <property type="entry name" value="PulE-GspE-like"/>
    <property type="match status" value="1"/>
</dbReference>
<dbReference type="Gene3D" id="3.30.450.90">
    <property type="match status" value="1"/>
</dbReference>
<dbReference type="GO" id="GO:0005524">
    <property type="term" value="F:ATP binding"/>
    <property type="evidence" value="ECO:0007669"/>
    <property type="project" value="UniProtKB-KW"/>
</dbReference>
<dbReference type="InterPro" id="IPR037257">
    <property type="entry name" value="T2SS_E_N_sf"/>
</dbReference>
<protein>
    <submittedName>
        <fullName evidence="5">Type II/IV secretion system protein</fullName>
    </submittedName>
</protein>
<keyword evidence="3" id="KW-0067">ATP-binding</keyword>
<dbReference type="PANTHER" id="PTHR30258">
    <property type="entry name" value="TYPE II SECRETION SYSTEM PROTEIN GSPE-RELATED"/>
    <property type="match status" value="1"/>
</dbReference>
<comment type="similarity">
    <text evidence="1">Belongs to the GSP E family.</text>
</comment>
<evidence type="ECO:0000256" key="3">
    <source>
        <dbReference type="ARBA" id="ARBA00022840"/>
    </source>
</evidence>
<dbReference type="AlphaFoldDB" id="A0A7W2JLA8"/>
<name>A0A7W2JLA8_9PSED</name>
<accession>A0A7W2JLA8</accession>
<evidence type="ECO:0000256" key="1">
    <source>
        <dbReference type="ARBA" id="ARBA00006611"/>
    </source>
</evidence>
<dbReference type="SUPFAM" id="SSF160246">
    <property type="entry name" value="EspE N-terminal domain-like"/>
    <property type="match status" value="1"/>
</dbReference>